<dbReference type="Pfam" id="PF00005">
    <property type="entry name" value="ABC_tran"/>
    <property type="match status" value="1"/>
</dbReference>
<dbReference type="OrthoDB" id="9802264at2"/>
<dbReference type="SMART" id="SM00382">
    <property type="entry name" value="AAA"/>
    <property type="match status" value="1"/>
</dbReference>
<evidence type="ECO:0000256" key="1">
    <source>
        <dbReference type="ARBA" id="ARBA00022448"/>
    </source>
</evidence>
<gene>
    <name evidence="5" type="ORF">SAMN04488055_4881</name>
</gene>
<dbReference type="PROSITE" id="PS50893">
    <property type="entry name" value="ABC_TRANSPORTER_2"/>
    <property type="match status" value="1"/>
</dbReference>
<dbReference type="Proteomes" id="UP000185003">
    <property type="component" value="Unassembled WGS sequence"/>
</dbReference>
<keyword evidence="1" id="KW-0813">Transport</keyword>
<proteinExistence type="predicted"/>
<evidence type="ECO:0000256" key="3">
    <source>
        <dbReference type="ARBA" id="ARBA00022840"/>
    </source>
</evidence>
<sequence>MNTYSKNKVLLSAENIHLQYGEKKILRDINFNIRDIQREGVEQGQVVALIGRSGIGKTQLFKTLSGLIKPTEGMVRIGEDQHPVKAGEVGIVPQNYILFNHRTIYQNLRIGLDNGEVKLTEDEKRRIIADYANTFELTEHLKKYPAQLSGGQRQRVSIIQQVLTGNKFILLDEPFSGLDILMVDRVIKLLLKVSTLSEQNTLIIVSHDIENATAVADTVWVLGNGDGKPGATIKKEYDLCEMGLAWKPEIRTDRKFVELIDEIKQQL</sequence>
<accession>A0A1N6K1X9</accession>
<protein>
    <submittedName>
        <fullName evidence="5">NitT/TauT family transport system ATP-binding protein</fullName>
    </submittedName>
</protein>
<dbReference type="PROSITE" id="PS00211">
    <property type="entry name" value="ABC_TRANSPORTER_1"/>
    <property type="match status" value="1"/>
</dbReference>
<name>A0A1N6K1X9_9BACT</name>
<reference evidence="6" key="1">
    <citation type="submission" date="2016-11" db="EMBL/GenBank/DDBJ databases">
        <authorList>
            <person name="Varghese N."/>
            <person name="Submissions S."/>
        </authorList>
    </citation>
    <scope>NUCLEOTIDE SEQUENCE [LARGE SCALE GENOMIC DNA]</scope>
    <source>
        <strain evidence="6">DSM 24787</strain>
    </source>
</reference>
<dbReference type="Gene3D" id="3.40.50.300">
    <property type="entry name" value="P-loop containing nucleotide triphosphate hydrolases"/>
    <property type="match status" value="1"/>
</dbReference>
<dbReference type="EMBL" id="FSRA01000002">
    <property type="protein sequence ID" value="SIO50336.1"/>
    <property type="molecule type" value="Genomic_DNA"/>
</dbReference>
<dbReference type="SUPFAM" id="SSF52540">
    <property type="entry name" value="P-loop containing nucleoside triphosphate hydrolases"/>
    <property type="match status" value="1"/>
</dbReference>
<evidence type="ECO:0000256" key="2">
    <source>
        <dbReference type="ARBA" id="ARBA00022741"/>
    </source>
</evidence>
<dbReference type="PANTHER" id="PTHR42781:SF4">
    <property type="entry name" value="SPERMIDINE_PUTRESCINE IMPORT ATP-BINDING PROTEIN POTA"/>
    <property type="match status" value="1"/>
</dbReference>
<dbReference type="STRING" id="536979.SAMN04488055_4881"/>
<dbReference type="InterPro" id="IPR003593">
    <property type="entry name" value="AAA+_ATPase"/>
</dbReference>
<keyword evidence="6" id="KW-1185">Reference proteome</keyword>
<dbReference type="InterPro" id="IPR050093">
    <property type="entry name" value="ABC_SmlMolc_Importer"/>
</dbReference>
<dbReference type="GO" id="GO:0016887">
    <property type="term" value="F:ATP hydrolysis activity"/>
    <property type="evidence" value="ECO:0007669"/>
    <property type="project" value="InterPro"/>
</dbReference>
<keyword evidence="2" id="KW-0547">Nucleotide-binding</keyword>
<keyword evidence="3 5" id="KW-0067">ATP-binding</keyword>
<dbReference type="PANTHER" id="PTHR42781">
    <property type="entry name" value="SPERMIDINE/PUTRESCINE IMPORT ATP-BINDING PROTEIN POTA"/>
    <property type="match status" value="1"/>
</dbReference>
<evidence type="ECO:0000259" key="4">
    <source>
        <dbReference type="PROSITE" id="PS50893"/>
    </source>
</evidence>
<dbReference type="RefSeq" id="WP_074242165.1">
    <property type="nucleotide sequence ID" value="NZ_FSRA01000002.1"/>
</dbReference>
<evidence type="ECO:0000313" key="5">
    <source>
        <dbReference type="EMBL" id="SIO50336.1"/>
    </source>
</evidence>
<organism evidence="5 6">
    <name type="scientific">Chitinophaga niabensis</name>
    <dbReference type="NCBI Taxonomy" id="536979"/>
    <lineage>
        <taxon>Bacteria</taxon>
        <taxon>Pseudomonadati</taxon>
        <taxon>Bacteroidota</taxon>
        <taxon>Chitinophagia</taxon>
        <taxon>Chitinophagales</taxon>
        <taxon>Chitinophagaceae</taxon>
        <taxon>Chitinophaga</taxon>
    </lineage>
</organism>
<dbReference type="InterPro" id="IPR003439">
    <property type="entry name" value="ABC_transporter-like_ATP-bd"/>
</dbReference>
<evidence type="ECO:0000313" key="6">
    <source>
        <dbReference type="Proteomes" id="UP000185003"/>
    </source>
</evidence>
<feature type="domain" description="ABC transporter" evidence="4">
    <location>
        <begin position="11"/>
        <end position="249"/>
    </location>
</feature>
<dbReference type="InterPro" id="IPR017871">
    <property type="entry name" value="ABC_transporter-like_CS"/>
</dbReference>
<dbReference type="GO" id="GO:0005524">
    <property type="term" value="F:ATP binding"/>
    <property type="evidence" value="ECO:0007669"/>
    <property type="project" value="UniProtKB-KW"/>
</dbReference>
<dbReference type="InterPro" id="IPR027417">
    <property type="entry name" value="P-loop_NTPase"/>
</dbReference>
<dbReference type="AlphaFoldDB" id="A0A1N6K1X9"/>